<keyword evidence="2" id="KW-1185">Reference proteome</keyword>
<proteinExistence type="predicted"/>
<name>A0ABR2MM48_9ASPA</name>
<dbReference type="Proteomes" id="UP001412067">
    <property type="component" value="Unassembled WGS sequence"/>
</dbReference>
<accession>A0ABR2MM48</accession>
<evidence type="ECO:0000313" key="1">
    <source>
        <dbReference type="EMBL" id="KAK8964654.1"/>
    </source>
</evidence>
<organism evidence="1 2">
    <name type="scientific">Platanthera guangdongensis</name>
    <dbReference type="NCBI Taxonomy" id="2320717"/>
    <lineage>
        <taxon>Eukaryota</taxon>
        <taxon>Viridiplantae</taxon>
        <taxon>Streptophyta</taxon>
        <taxon>Embryophyta</taxon>
        <taxon>Tracheophyta</taxon>
        <taxon>Spermatophyta</taxon>
        <taxon>Magnoliopsida</taxon>
        <taxon>Liliopsida</taxon>
        <taxon>Asparagales</taxon>
        <taxon>Orchidaceae</taxon>
        <taxon>Orchidoideae</taxon>
        <taxon>Orchideae</taxon>
        <taxon>Orchidinae</taxon>
        <taxon>Platanthera</taxon>
    </lineage>
</organism>
<protein>
    <recommendedName>
        <fullName evidence="3">RNase H type-1 domain-containing protein</fullName>
    </recommendedName>
</protein>
<gene>
    <name evidence="1" type="ORF">KSP40_PGU019970</name>
</gene>
<dbReference type="EMBL" id="JBBWWR010000006">
    <property type="protein sequence ID" value="KAK8964654.1"/>
    <property type="molecule type" value="Genomic_DNA"/>
</dbReference>
<reference evidence="1 2" key="1">
    <citation type="journal article" date="2022" name="Nat. Plants">
        <title>Genomes of leafy and leafless Platanthera orchids illuminate the evolution of mycoheterotrophy.</title>
        <authorList>
            <person name="Li M.H."/>
            <person name="Liu K.W."/>
            <person name="Li Z."/>
            <person name="Lu H.C."/>
            <person name="Ye Q.L."/>
            <person name="Zhang D."/>
            <person name="Wang J.Y."/>
            <person name="Li Y.F."/>
            <person name="Zhong Z.M."/>
            <person name="Liu X."/>
            <person name="Yu X."/>
            <person name="Liu D.K."/>
            <person name="Tu X.D."/>
            <person name="Liu B."/>
            <person name="Hao Y."/>
            <person name="Liao X.Y."/>
            <person name="Jiang Y.T."/>
            <person name="Sun W.H."/>
            <person name="Chen J."/>
            <person name="Chen Y.Q."/>
            <person name="Ai Y."/>
            <person name="Zhai J.W."/>
            <person name="Wu S.S."/>
            <person name="Zhou Z."/>
            <person name="Hsiao Y.Y."/>
            <person name="Wu W.L."/>
            <person name="Chen Y.Y."/>
            <person name="Lin Y.F."/>
            <person name="Hsu J.L."/>
            <person name="Li C.Y."/>
            <person name="Wang Z.W."/>
            <person name="Zhao X."/>
            <person name="Zhong W.Y."/>
            <person name="Ma X.K."/>
            <person name="Ma L."/>
            <person name="Huang J."/>
            <person name="Chen G.Z."/>
            <person name="Huang M.Z."/>
            <person name="Huang L."/>
            <person name="Peng D.H."/>
            <person name="Luo Y.B."/>
            <person name="Zou S.Q."/>
            <person name="Chen S.P."/>
            <person name="Lan S."/>
            <person name="Tsai W.C."/>
            <person name="Van de Peer Y."/>
            <person name="Liu Z.J."/>
        </authorList>
    </citation>
    <scope>NUCLEOTIDE SEQUENCE [LARGE SCALE GENOMIC DNA]</scope>
    <source>
        <strain evidence="1">Lor288</strain>
    </source>
</reference>
<evidence type="ECO:0008006" key="3">
    <source>
        <dbReference type="Google" id="ProtNLM"/>
    </source>
</evidence>
<sequence length="111" mass="11951">MTEVRSALLGATLVEDYMGTALGIILEGDSAHACDALNRIFSGLWDGDVEEKLAHSLKDCPRTDISLIDRRANSAADYVANIACVSDFSRERGMPLPPALAFILSKDSLPL</sequence>
<comment type="caution">
    <text evidence="1">The sequence shown here is derived from an EMBL/GenBank/DDBJ whole genome shotgun (WGS) entry which is preliminary data.</text>
</comment>
<evidence type="ECO:0000313" key="2">
    <source>
        <dbReference type="Proteomes" id="UP001412067"/>
    </source>
</evidence>